<comment type="caution">
    <text evidence="1">The sequence shown here is derived from an EMBL/GenBank/DDBJ whole genome shotgun (WGS) entry which is preliminary data.</text>
</comment>
<evidence type="ECO:0000313" key="2">
    <source>
        <dbReference type="Proteomes" id="UP001152876"/>
    </source>
</evidence>
<dbReference type="Proteomes" id="UP001152876">
    <property type="component" value="Unassembled WGS sequence"/>
</dbReference>
<protein>
    <submittedName>
        <fullName evidence="1">Uncharacterized protein</fullName>
    </submittedName>
</protein>
<accession>A0A9X4NS74</accession>
<organism evidence="1 2">
    <name type="scientific">Hydrogenophaga taeniospiralis CCUG 15921</name>
    <dbReference type="NCBI Taxonomy" id="1281780"/>
    <lineage>
        <taxon>Bacteria</taxon>
        <taxon>Pseudomonadati</taxon>
        <taxon>Pseudomonadota</taxon>
        <taxon>Betaproteobacteria</taxon>
        <taxon>Burkholderiales</taxon>
        <taxon>Comamonadaceae</taxon>
        <taxon>Hydrogenophaga</taxon>
    </lineage>
</organism>
<proteinExistence type="predicted"/>
<dbReference type="EMBL" id="AOGK01000011">
    <property type="protein sequence ID" value="MDG5976242.1"/>
    <property type="molecule type" value="Genomic_DNA"/>
</dbReference>
<sequence>MWLCISKGFLAPISTVDLVGDGLMPLLAIWNGGQLQGLFLGESVPWRYLRIAFEGVPENGAAVVQVFFQALEVLAFMLRLPHEVGEFFWVGDARTIRRDQQGFGT</sequence>
<evidence type="ECO:0000313" key="1">
    <source>
        <dbReference type="EMBL" id="MDG5976242.1"/>
    </source>
</evidence>
<dbReference type="AlphaFoldDB" id="A0A9X4NS74"/>
<keyword evidence="2" id="KW-1185">Reference proteome</keyword>
<reference evidence="1" key="1">
    <citation type="submission" date="2013-01" db="EMBL/GenBank/DDBJ databases">
        <title>Genome draft of Hydrogenophaga taeniospiralis 2K1.</title>
        <authorList>
            <person name="Gomila M."/>
            <person name="Lalucat J."/>
        </authorList>
    </citation>
    <scope>NUCLEOTIDE SEQUENCE</scope>
    <source>
        <strain evidence="1">CCUG 15921</strain>
    </source>
</reference>
<gene>
    <name evidence="1" type="ORF">H010_13331</name>
</gene>
<name>A0A9X4NS74_9BURK</name>